<evidence type="ECO:0000313" key="1">
    <source>
        <dbReference type="EMBL" id="CAF1420362.1"/>
    </source>
</evidence>
<gene>
    <name evidence="1" type="ORF">EDS130_LOCUS37427</name>
</gene>
<accession>A0A815MBQ6</accession>
<comment type="caution">
    <text evidence="1">The sequence shown here is derived from an EMBL/GenBank/DDBJ whole genome shotgun (WGS) entry which is preliminary data.</text>
</comment>
<dbReference type="EMBL" id="CAJNOJ010000369">
    <property type="protein sequence ID" value="CAF1420362.1"/>
    <property type="molecule type" value="Genomic_DNA"/>
</dbReference>
<protein>
    <submittedName>
        <fullName evidence="1">Uncharacterized protein</fullName>
    </submittedName>
</protein>
<dbReference type="Proteomes" id="UP000663852">
    <property type="component" value="Unassembled WGS sequence"/>
</dbReference>
<organism evidence="1 2">
    <name type="scientific">Adineta ricciae</name>
    <name type="common">Rotifer</name>
    <dbReference type="NCBI Taxonomy" id="249248"/>
    <lineage>
        <taxon>Eukaryota</taxon>
        <taxon>Metazoa</taxon>
        <taxon>Spiralia</taxon>
        <taxon>Gnathifera</taxon>
        <taxon>Rotifera</taxon>
        <taxon>Eurotatoria</taxon>
        <taxon>Bdelloidea</taxon>
        <taxon>Adinetida</taxon>
        <taxon>Adinetidae</taxon>
        <taxon>Adineta</taxon>
    </lineage>
</organism>
<dbReference type="OrthoDB" id="9970799at2759"/>
<evidence type="ECO:0000313" key="2">
    <source>
        <dbReference type="Proteomes" id="UP000663852"/>
    </source>
</evidence>
<reference evidence="1" key="1">
    <citation type="submission" date="2021-02" db="EMBL/GenBank/DDBJ databases">
        <authorList>
            <person name="Nowell W R."/>
        </authorList>
    </citation>
    <scope>NUCLEOTIDE SEQUENCE</scope>
</reference>
<sequence>MSTFNYGFTIEKVQTLTYTNRVLFLHLSQHTLIADKNIFLFPFLVSTEPKYISRRYIQDAREASTMPLKQKYYVHSAHIYNRTAQAIDLKIYYCGENQHHEHEMIRLNQLEGHGGHYFAETRSYADAHMIIDRHIYKIEVETADGKTLEIKWPYDGLVDHHEKEWQFDVEDDGIKSINPRV</sequence>
<name>A0A815MBQ6_ADIRI</name>
<dbReference type="AlphaFoldDB" id="A0A815MBQ6"/>
<proteinExistence type="predicted"/>